<name>A0A840D188_9BACE</name>
<protein>
    <submittedName>
        <fullName evidence="1">Uncharacterized protein</fullName>
    </submittedName>
</protein>
<keyword evidence="2" id="KW-1185">Reference proteome</keyword>
<organism evidence="1 2">
    <name type="scientific">Bacteroides reticulotermitis</name>
    <dbReference type="NCBI Taxonomy" id="1133319"/>
    <lineage>
        <taxon>Bacteria</taxon>
        <taxon>Pseudomonadati</taxon>
        <taxon>Bacteroidota</taxon>
        <taxon>Bacteroidia</taxon>
        <taxon>Bacteroidales</taxon>
        <taxon>Bacteroidaceae</taxon>
        <taxon>Bacteroides</taxon>
    </lineage>
</organism>
<gene>
    <name evidence="1" type="ORF">GGR06_000021</name>
</gene>
<accession>A0A840D188</accession>
<evidence type="ECO:0000313" key="2">
    <source>
        <dbReference type="Proteomes" id="UP000560658"/>
    </source>
</evidence>
<dbReference type="EMBL" id="JACIER010000001">
    <property type="protein sequence ID" value="MBB4042262.1"/>
    <property type="molecule type" value="Genomic_DNA"/>
</dbReference>
<dbReference type="Proteomes" id="UP000560658">
    <property type="component" value="Unassembled WGS sequence"/>
</dbReference>
<evidence type="ECO:0000313" key="1">
    <source>
        <dbReference type="EMBL" id="MBB4042262.1"/>
    </source>
</evidence>
<proteinExistence type="predicted"/>
<reference evidence="1" key="1">
    <citation type="submission" date="2020-08" db="EMBL/GenBank/DDBJ databases">
        <title>Genomic Encyclopedia of Type Strains, Phase IV (KMG-IV): sequencing the most valuable type-strain genomes for metagenomic binning, comparative biology and taxonomic classification.</title>
        <authorList>
            <person name="Goeker M."/>
        </authorList>
    </citation>
    <scope>NUCLEOTIDE SEQUENCE [LARGE SCALE GENOMIC DNA]</scope>
    <source>
        <strain evidence="1">DSM 105720</strain>
    </source>
</reference>
<dbReference type="AlphaFoldDB" id="A0A840D188"/>
<comment type="caution">
    <text evidence="1">The sequence shown here is derived from an EMBL/GenBank/DDBJ whole genome shotgun (WGS) entry which is preliminary data.</text>
</comment>
<sequence>MEKNETLCPLSETSFHFYRRLSRLSILEEMLASTYEYFFSRVVQPYSHEEQEILMRIIDSLSALIQGETPAPCSFCRFTEHELAFWRQPEFFRLILPESEPFGLYARLYCLQELEKRLICFFVSETGRGPCSYREAKVLRRIKKLFVHELRDTPMYDLFKATRARRLSAEKQQELKLQKKDEARLKHVSIYRYNPLSQKYKQIKEEYLRKGGDEVGEL</sequence>
<dbReference type="RefSeq" id="WP_148298416.1">
    <property type="nucleotide sequence ID" value="NZ_JACIER010000001.1"/>
</dbReference>